<dbReference type="EMBL" id="FCOK02000058">
    <property type="protein sequence ID" value="SAL58447.1"/>
    <property type="molecule type" value="Genomic_DNA"/>
</dbReference>
<keyword evidence="3 4" id="KW-0732">Signal</keyword>
<reference evidence="6 7" key="1">
    <citation type="submission" date="2016-01" db="EMBL/GenBank/DDBJ databases">
        <authorList>
            <person name="Oliw E.H."/>
        </authorList>
    </citation>
    <scope>NUCLEOTIDE SEQUENCE [LARGE SCALE GENOMIC DNA]</scope>
    <source>
        <strain evidence="6">LMG 27134</strain>
    </source>
</reference>
<dbReference type="PANTHER" id="PTHR30024:SF47">
    <property type="entry name" value="TAURINE-BINDING PERIPLASMIC PROTEIN"/>
    <property type="match status" value="1"/>
</dbReference>
<organism evidence="6 7">
    <name type="scientific">Caballeronia udeis</name>
    <dbReference type="NCBI Taxonomy" id="1232866"/>
    <lineage>
        <taxon>Bacteria</taxon>
        <taxon>Pseudomonadati</taxon>
        <taxon>Pseudomonadota</taxon>
        <taxon>Betaproteobacteria</taxon>
        <taxon>Burkholderiales</taxon>
        <taxon>Burkholderiaceae</taxon>
        <taxon>Caballeronia</taxon>
    </lineage>
</organism>
<evidence type="ECO:0000313" key="7">
    <source>
        <dbReference type="Proteomes" id="UP000054683"/>
    </source>
</evidence>
<proteinExistence type="inferred from homology"/>
<dbReference type="AlphaFoldDB" id="A0A158IPG8"/>
<sequence>MAPISRFTARKMLTALTTALALSVTSVSTTALAADKKVTISQAFQSMLYLPLYVAIDGGFFTKEGLDVTKQTAGSPSAALSAVLSGSAEFSLHGPEWTAVAAEKGADVDVIANVVNGAAVWIAVAPDVKFAGIKDVKGEVVVSGQMPTTSTSLFFRALKENGMSPSDVKLMQVPLGSEIGPLVAGQSKIAVMYEPGLDQAVAKGMKVVLSFPKLYGEYAFSSITAKRSIDPDVAARFVKGLQNALVYMQTNPTETAAIARKEFPTLDAPVVDAAVKRMLADGVYPKNVDITPKALTVAMDTQIALGNLKQQPKYDTFVARSYIQPALAAK</sequence>
<evidence type="ECO:0000259" key="5">
    <source>
        <dbReference type="Pfam" id="PF09084"/>
    </source>
</evidence>
<feature type="domain" description="SsuA/THI5-like" evidence="5">
    <location>
        <begin position="50"/>
        <end position="254"/>
    </location>
</feature>
<gene>
    <name evidence="6" type="ORF">AWB69_06445</name>
</gene>
<protein>
    <submittedName>
        <fullName evidence="6">Nitrate ABC transporter substrate-binding protein</fullName>
    </submittedName>
</protein>
<dbReference type="SUPFAM" id="SSF53850">
    <property type="entry name" value="Periplasmic binding protein-like II"/>
    <property type="match status" value="1"/>
</dbReference>
<comment type="subcellular location">
    <subcellularLocation>
        <location evidence="1">Periplasm</location>
    </subcellularLocation>
</comment>
<dbReference type="GO" id="GO:0042597">
    <property type="term" value="C:periplasmic space"/>
    <property type="evidence" value="ECO:0007669"/>
    <property type="project" value="UniProtKB-SubCell"/>
</dbReference>
<dbReference type="Pfam" id="PF09084">
    <property type="entry name" value="NMT1"/>
    <property type="match status" value="1"/>
</dbReference>
<dbReference type="PANTHER" id="PTHR30024">
    <property type="entry name" value="ALIPHATIC SULFONATES-BINDING PROTEIN-RELATED"/>
    <property type="match status" value="1"/>
</dbReference>
<evidence type="ECO:0000256" key="1">
    <source>
        <dbReference type="ARBA" id="ARBA00004418"/>
    </source>
</evidence>
<evidence type="ECO:0000256" key="3">
    <source>
        <dbReference type="ARBA" id="ARBA00022729"/>
    </source>
</evidence>
<accession>A0A158IPG8</accession>
<name>A0A158IPG8_9BURK</name>
<evidence type="ECO:0000256" key="2">
    <source>
        <dbReference type="ARBA" id="ARBA00010742"/>
    </source>
</evidence>
<comment type="similarity">
    <text evidence="2">Belongs to the bacterial solute-binding protein SsuA/TauA family.</text>
</comment>
<dbReference type="Proteomes" id="UP000054683">
    <property type="component" value="Unassembled WGS sequence"/>
</dbReference>
<dbReference type="Gene3D" id="3.40.190.10">
    <property type="entry name" value="Periplasmic binding protein-like II"/>
    <property type="match status" value="2"/>
</dbReference>
<evidence type="ECO:0000313" key="6">
    <source>
        <dbReference type="EMBL" id="SAL58447.1"/>
    </source>
</evidence>
<dbReference type="InterPro" id="IPR015168">
    <property type="entry name" value="SsuA/THI5"/>
</dbReference>
<feature type="signal peptide" evidence="4">
    <location>
        <begin position="1"/>
        <end position="33"/>
    </location>
</feature>
<dbReference type="RefSeq" id="WP_179841419.1">
    <property type="nucleotide sequence ID" value="NZ_FCOK02000058.1"/>
</dbReference>
<feature type="chain" id="PRO_5030022100" evidence="4">
    <location>
        <begin position="34"/>
        <end position="330"/>
    </location>
</feature>
<evidence type="ECO:0000256" key="4">
    <source>
        <dbReference type="SAM" id="SignalP"/>
    </source>
</evidence>